<dbReference type="Pfam" id="PF03466">
    <property type="entry name" value="LysR_substrate"/>
    <property type="match status" value="1"/>
</dbReference>
<evidence type="ECO:0000256" key="4">
    <source>
        <dbReference type="ARBA" id="ARBA00023163"/>
    </source>
</evidence>
<dbReference type="GO" id="GO:0003677">
    <property type="term" value="F:DNA binding"/>
    <property type="evidence" value="ECO:0007669"/>
    <property type="project" value="UniProtKB-KW"/>
</dbReference>
<reference evidence="6 7" key="1">
    <citation type="submission" date="2020-04" db="EMBL/GenBank/DDBJ databases">
        <title>Description of novel Gluconacetobacter.</title>
        <authorList>
            <person name="Sombolestani A."/>
        </authorList>
    </citation>
    <scope>NUCLEOTIDE SEQUENCE [LARGE SCALE GENOMIC DNA]</scope>
    <source>
        <strain evidence="6 7">LMG 21311</strain>
    </source>
</reference>
<gene>
    <name evidence="6" type="ORF">HLH34_03155</name>
</gene>
<dbReference type="Gene3D" id="1.10.10.10">
    <property type="entry name" value="Winged helix-like DNA-binding domain superfamily/Winged helix DNA-binding domain"/>
    <property type="match status" value="1"/>
</dbReference>
<name>A0A7W4JQC7_9PROT</name>
<keyword evidence="2" id="KW-0805">Transcription regulation</keyword>
<evidence type="ECO:0000313" key="6">
    <source>
        <dbReference type="EMBL" id="MBB2188963.1"/>
    </source>
</evidence>
<evidence type="ECO:0000259" key="5">
    <source>
        <dbReference type="PROSITE" id="PS50931"/>
    </source>
</evidence>
<dbReference type="EMBL" id="JABEQF010000002">
    <property type="protein sequence ID" value="MBB2188963.1"/>
    <property type="molecule type" value="Genomic_DNA"/>
</dbReference>
<dbReference type="InterPro" id="IPR036388">
    <property type="entry name" value="WH-like_DNA-bd_sf"/>
</dbReference>
<evidence type="ECO:0000313" key="7">
    <source>
        <dbReference type="Proteomes" id="UP000555756"/>
    </source>
</evidence>
<feature type="domain" description="HTH lysR-type" evidence="5">
    <location>
        <begin position="1"/>
        <end position="50"/>
    </location>
</feature>
<dbReference type="PANTHER" id="PTHR30419">
    <property type="entry name" value="HTH-TYPE TRANSCRIPTIONAL REGULATOR YBHD"/>
    <property type="match status" value="1"/>
</dbReference>
<dbReference type="InterPro" id="IPR036390">
    <property type="entry name" value="WH_DNA-bd_sf"/>
</dbReference>
<keyword evidence="7" id="KW-1185">Reference proteome</keyword>
<protein>
    <submittedName>
        <fullName evidence="6">LysR family transcriptional regulator</fullName>
    </submittedName>
</protein>
<dbReference type="GO" id="GO:0003700">
    <property type="term" value="F:DNA-binding transcription factor activity"/>
    <property type="evidence" value="ECO:0007669"/>
    <property type="project" value="InterPro"/>
</dbReference>
<dbReference type="Proteomes" id="UP000555756">
    <property type="component" value="Unassembled WGS sequence"/>
</dbReference>
<comment type="similarity">
    <text evidence="1">Belongs to the LysR transcriptional regulatory family.</text>
</comment>
<dbReference type="InterPro" id="IPR005119">
    <property type="entry name" value="LysR_subst-bd"/>
</dbReference>
<evidence type="ECO:0000256" key="2">
    <source>
        <dbReference type="ARBA" id="ARBA00023015"/>
    </source>
</evidence>
<organism evidence="6 7">
    <name type="scientific">Gluconacetobacter azotocaptans</name>
    <dbReference type="NCBI Taxonomy" id="142834"/>
    <lineage>
        <taxon>Bacteria</taxon>
        <taxon>Pseudomonadati</taxon>
        <taxon>Pseudomonadota</taxon>
        <taxon>Alphaproteobacteria</taxon>
        <taxon>Acetobacterales</taxon>
        <taxon>Acetobacteraceae</taxon>
        <taxon>Gluconacetobacter</taxon>
    </lineage>
</organism>
<dbReference type="RefSeq" id="WP_183118153.1">
    <property type="nucleotide sequence ID" value="NZ_JABEQF010000002.1"/>
</dbReference>
<dbReference type="PROSITE" id="PS50931">
    <property type="entry name" value="HTH_LYSR"/>
    <property type="match status" value="1"/>
</dbReference>
<keyword evidence="4" id="KW-0804">Transcription</keyword>
<dbReference type="PANTHER" id="PTHR30419:SF8">
    <property type="entry name" value="NITROGEN ASSIMILATION TRANSCRIPTIONAL ACTIVATOR-RELATED"/>
    <property type="match status" value="1"/>
</dbReference>
<keyword evidence="3" id="KW-0238">DNA-binding</keyword>
<comment type="caution">
    <text evidence="6">The sequence shown here is derived from an EMBL/GenBank/DDBJ whole genome shotgun (WGS) entry which is preliminary data.</text>
</comment>
<proteinExistence type="inferred from homology"/>
<evidence type="ECO:0000256" key="1">
    <source>
        <dbReference type="ARBA" id="ARBA00009437"/>
    </source>
</evidence>
<dbReference type="Gene3D" id="3.40.190.290">
    <property type="match status" value="1"/>
</dbReference>
<dbReference type="InterPro" id="IPR000847">
    <property type="entry name" value="LysR_HTH_N"/>
</dbReference>
<dbReference type="InterPro" id="IPR050950">
    <property type="entry name" value="HTH-type_LysR_regulators"/>
</dbReference>
<sequence>MTEVIRHGSVREAARALGLPASLISRRISDVEIRYGVPLFERLPRGIIPTEAGLAIAEYARQQIDETQKIVDYLSNRKAHRVNQISIHCGDGFVEDLMETVMMPFSDLHPDTRVRITVGSTDEIRQAVIDGTSDIGLSYNMEDFNGVSSIVSTHKPLFAILSSRDITDSTHRLTIDDIVGRKLALPTSSHGIRKLLKNIELNHGIHIFPEMESNSFRLLKTFVMSGRGITFMPRFAVRAEIDQGRLVAIPIESHLCEQASVHLFVRSQRTMSVTMRRLINFMKDNLESLSPGATRLREQVVRLNSGA</sequence>
<accession>A0A7W4JQC7</accession>
<dbReference type="SUPFAM" id="SSF53850">
    <property type="entry name" value="Periplasmic binding protein-like II"/>
    <property type="match status" value="1"/>
</dbReference>
<dbReference type="AlphaFoldDB" id="A0A7W4JQC7"/>
<dbReference type="SUPFAM" id="SSF46785">
    <property type="entry name" value="Winged helix' DNA-binding domain"/>
    <property type="match status" value="1"/>
</dbReference>
<dbReference type="Pfam" id="PF00126">
    <property type="entry name" value="HTH_1"/>
    <property type="match status" value="1"/>
</dbReference>
<evidence type="ECO:0000256" key="3">
    <source>
        <dbReference type="ARBA" id="ARBA00023125"/>
    </source>
</evidence>
<dbReference type="GO" id="GO:0005829">
    <property type="term" value="C:cytosol"/>
    <property type="evidence" value="ECO:0007669"/>
    <property type="project" value="TreeGrafter"/>
</dbReference>